<name>A0A6G1E9E8_9ORYZ</name>
<keyword evidence="4 5" id="KW-0413">Isomerase</keyword>
<dbReference type="Gene3D" id="3.10.50.40">
    <property type="match status" value="1"/>
</dbReference>
<protein>
    <recommendedName>
        <fullName evidence="2 5">peptidylprolyl isomerase</fullName>
        <ecNumber evidence="2 5">5.2.1.8</ecNumber>
    </recommendedName>
</protein>
<evidence type="ECO:0000256" key="1">
    <source>
        <dbReference type="ARBA" id="ARBA00000971"/>
    </source>
</evidence>
<organism evidence="8 9">
    <name type="scientific">Oryza meyeriana var. granulata</name>
    <dbReference type="NCBI Taxonomy" id="110450"/>
    <lineage>
        <taxon>Eukaryota</taxon>
        <taxon>Viridiplantae</taxon>
        <taxon>Streptophyta</taxon>
        <taxon>Embryophyta</taxon>
        <taxon>Tracheophyta</taxon>
        <taxon>Spermatophyta</taxon>
        <taxon>Magnoliopsida</taxon>
        <taxon>Liliopsida</taxon>
        <taxon>Poales</taxon>
        <taxon>Poaceae</taxon>
        <taxon>BOP clade</taxon>
        <taxon>Oryzoideae</taxon>
        <taxon>Oryzeae</taxon>
        <taxon>Oryzinae</taxon>
        <taxon>Oryza</taxon>
        <taxon>Oryza meyeriana</taxon>
    </lineage>
</organism>
<dbReference type="InterPro" id="IPR046357">
    <property type="entry name" value="PPIase_dom_sf"/>
</dbReference>
<evidence type="ECO:0000259" key="7">
    <source>
        <dbReference type="PROSITE" id="PS50059"/>
    </source>
</evidence>
<evidence type="ECO:0000256" key="4">
    <source>
        <dbReference type="ARBA" id="ARBA00023235"/>
    </source>
</evidence>
<sequence>MAFWGLELKPGETYVGEPPPAGARLRITQAALGSCDHFGWSMLECNATDTGPVRLCVLNPATTPACHLDLELEGDENVLLSVAGQGSIHLSGYYSYSHNGNDGCNTQKPTSKAVGSSCFHKKLQDISEKTPVIEEMLNDQTVQHQGVHIGTKDVEHSHNSGHGRSSEWGTHGKDTDGGNDKNDAMLYYSSGNKMEVDKPIGSKDKDYDGELPLLGAFVKSKAAETDGEQVYTKKESIAIDDVKPTQGHQNTMEVLDKPTGSKAECYNGELPHLDASVKRKAADTDGENVQTEKGKLKMPKIEHVLSDQNNAMDQVDEAKCSRLVSFDESYIFTGAVENDVEEQDQVAGMTIEHLVKGNTNAKVASKGNQVCVRYRGELMTGEVVDPTDGEDDTYTFRLGAGEVIPGWDIGIIDMRVGDKRKLRIPPALGFGDVAKPNIPANSWLVYEVELLEVKRFKRAR</sequence>
<comment type="caution">
    <text evidence="8">The sequence shown here is derived from an EMBL/GenBank/DDBJ whole genome shotgun (WGS) entry which is preliminary data.</text>
</comment>
<dbReference type="Pfam" id="PF00254">
    <property type="entry name" value="FKBP_C"/>
    <property type="match status" value="1"/>
</dbReference>
<evidence type="ECO:0000256" key="6">
    <source>
        <dbReference type="SAM" id="MobiDB-lite"/>
    </source>
</evidence>
<dbReference type="PROSITE" id="PS50059">
    <property type="entry name" value="FKBP_PPIASE"/>
    <property type="match status" value="1"/>
</dbReference>
<evidence type="ECO:0000256" key="3">
    <source>
        <dbReference type="ARBA" id="ARBA00023110"/>
    </source>
</evidence>
<reference evidence="8 9" key="1">
    <citation type="submission" date="2019-11" db="EMBL/GenBank/DDBJ databases">
        <title>Whole genome sequence of Oryza granulata.</title>
        <authorList>
            <person name="Li W."/>
        </authorList>
    </citation>
    <scope>NUCLEOTIDE SEQUENCE [LARGE SCALE GENOMIC DNA]</scope>
    <source>
        <strain evidence="9">cv. Menghai</strain>
        <tissue evidence="8">Leaf</tissue>
    </source>
</reference>
<dbReference type="GO" id="GO:0003755">
    <property type="term" value="F:peptidyl-prolyl cis-trans isomerase activity"/>
    <property type="evidence" value="ECO:0007669"/>
    <property type="project" value="UniProtKB-KW"/>
</dbReference>
<feature type="region of interest" description="Disordered" evidence="6">
    <location>
        <begin position="153"/>
        <end position="181"/>
    </location>
</feature>
<dbReference type="PANTHER" id="PTHR43811">
    <property type="entry name" value="FKBP-TYPE PEPTIDYL-PROLYL CIS-TRANS ISOMERASE FKPA"/>
    <property type="match status" value="1"/>
</dbReference>
<dbReference type="EMBL" id="SPHZ02000004">
    <property type="protein sequence ID" value="KAF0921291.1"/>
    <property type="molecule type" value="Genomic_DNA"/>
</dbReference>
<dbReference type="InterPro" id="IPR041232">
    <property type="entry name" value="NPL"/>
</dbReference>
<comment type="catalytic activity">
    <reaction evidence="1 5">
        <text>[protein]-peptidylproline (omega=180) = [protein]-peptidylproline (omega=0)</text>
        <dbReference type="Rhea" id="RHEA:16237"/>
        <dbReference type="Rhea" id="RHEA-COMP:10747"/>
        <dbReference type="Rhea" id="RHEA-COMP:10748"/>
        <dbReference type="ChEBI" id="CHEBI:83833"/>
        <dbReference type="ChEBI" id="CHEBI:83834"/>
        <dbReference type="EC" id="5.2.1.8"/>
    </reaction>
</comment>
<dbReference type="SUPFAM" id="SSF54534">
    <property type="entry name" value="FKBP-like"/>
    <property type="match status" value="1"/>
</dbReference>
<evidence type="ECO:0000256" key="5">
    <source>
        <dbReference type="PROSITE-ProRule" id="PRU00277"/>
    </source>
</evidence>
<keyword evidence="3 5" id="KW-0697">Rotamase</keyword>
<dbReference type="AlphaFoldDB" id="A0A6G1E9E8"/>
<dbReference type="EC" id="5.2.1.8" evidence="2 5"/>
<evidence type="ECO:0000256" key="2">
    <source>
        <dbReference type="ARBA" id="ARBA00013194"/>
    </source>
</evidence>
<proteinExistence type="predicted"/>
<evidence type="ECO:0000313" key="8">
    <source>
        <dbReference type="EMBL" id="KAF0921291.1"/>
    </source>
</evidence>
<dbReference type="Pfam" id="PF17800">
    <property type="entry name" value="NPL"/>
    <property type="match status" value="1"/>
</dbReference>
<evidence type="ECO:0000313" key="9">
    <source>
        <dbReference type="Proteomes" id="UP000479710"/>
    </source>
</evidence>
<accession>A0A6G1E9E8</accession>
<dbReference type="OrthoDB" id="595384at2759"/>
<dbReference type="Gene3D" id="2.60.120.340">
    <property type="entry name" value="Nucleoplasmin core domain"/>
    <property type="match status" value="1"/>
</dbReference>
<dbReference type="Proteomes" id="UP000479710">
    <property type="component" value="Unassembled WGS sequence"/>
</dbReference>
<feature type="compositionally biased region" description="Basic and acidic residues" evidence="6">
    <location>
        <begin position="170"/>
        <end position="181"/>
    </location>
</feature>
<gene>
    <name evidence="8" type="ORF">E2562_003095</name>
</gene>
<dbReference type="PANTHER" id="PTHR43811:SF19">
    <property type="entry name" value="39 KDA FK506-BINDING NUCLEAR PROTEIN"/>
    <property type="match status" value="1"/>
</dbReference>
<dbReference type="InterPro" id="IPR001179">
    <property type="entry name" value="PPIase_FKBP_dom"/>
</dbReference>
<keyword evidence="9" id="KW-1185">Reference proteome</keyword>
<feature type="domain" description="PPIase FKBP-type" evidence="7">
    <location>
        <begin position="367"/>
        <end position="454"/>
    </location>
</feature>